<evidence type="ECO:0000313" key="8">
    <source>
        <dbReference type="Proteomes" id="UP001597191"/>
    </source>
</evidence>
<evidence type="ECO:0000256" key="1">
    <source>
        <dbReference type="ARBA" id="ARBA00004651"/>
    </source>
</evidence>
<dbReference type="EMBL" id="JBHTOH010000024">
    <property type="protein sequence ID" value="MFD1410704.1"/>
    <property type="molecule type" value="Genomic_DNA"/>
</dbReference>
<comment type="caution">
    <text evidence="7">The sequence shown here is derived from an EMBL/GenBank/DDBJ whole genome shotgun (WGS) entry which is preliminary data.</text>
</comment>
<comment type="subcellular location">
    <subcellularLocation>
        <location evidence="1">Cell membrane</location>
        <topology evidence="1">Multi-pass membrane protein</topology>
    </subcellularLocation>
</comment>
<protein>
    <submittedName>
        <fullName evidence="7">ABC transporter transmembrane domain-containing protein</fullName>
    </submittedName>
</protein>
<feature type="transmembrane region" description="Helical" evidence="5">
    <location>
        <begin position="20"/>
        <end position="39"/>
    </location>
</feature>
<feature type="transmembrane region" description="Helical" evidence="5">
    <location>
        <begin position="139"/>
        <end position="165"/>
    </location>
</feature>
<proteinExistence type="predicted"/>
<keyword evidence="4 5" id="KW-0472">Membrane</keyword>
<sequence>MFDVLQTMIAVLLNAIMIIRYHYSLLILVLLLAVLMILAPKILQRKLERSSDEYSQANEHLTEQVTDVFAGYNALYILRLKNLIRRKVKQSSENFGQKKVAFMTVKGENSGVINEVSLISQTAVVVLAGWLALRGYMKVGSIITCSSLAGIIFGNLTAMSFDLVGVRSTKPILKKYQDLVISDDSPAKQQLSTFNQQIQLKNISYQYRGASQPVLTNFNLNFVKNKNMPLLHPRVVVKPPY</sequence>
<accession>A0ABW4BL83</accession>
<dbReference type="Pfam" id="PF00664">
    <property type="entry name" value="ABC_membrane"/>
    <property type="match status" value="1"/>
</dbReference>
<feature type="transmembrane region" description="Helical" evidence="5">
    <location>
        <begin position="112"/>
        <end position="133"/>
    </location>
</feature>
<dbReference type="SUPFAM" id="SSF90123">
    <property type="entry name" value="ABC transporter transmembrane region"/>
    <property type="match status" value="1"/>
</dbReference>
<name>A0ABW4BL83_9LACO</name>
<organism evidence="7 8">
    <name type="scientific">Lapidilactobacillus gannanensis</name>
    <dbReference type="NCBI Taxonomy" id="2486002"/>
    <lineage>
        <taxon>Bacteria</taxon>
        <taxon>Bacillati</taxon>
        <taxon>Bacillota</taxon>
        <taxon>Bacilli</taxon>
        <taxon>Lactobacillales</taxon>
        <taxon>Lactobacillaceae</taxon>
        <taxon>Lapidilactobacillus</taxon>
    </lineage>
</organism>
<dbReference type="InterPro" id="IPR011527">
    <property type="entry name" value="ABC1_TM_dom"/>
</dbReference>
<feature type="domain" description="ABC transmembrane type-1" evidence="6">
    <location>
        <begin position="1"/>
        <end position="168"/>
    </location>
</feature>
<evidence type="ECO:0000256" key="3">
    <source>
        <dbReference type="ARBA" id="ARBA00022989"/>
    </source>
</evidence>
<evidence type="ECO:0000313" key="7">
    <source>
        <dbReference type="EMBL" id="MFD1410704.1"/>
    </source>
</evidence>
<dbReference type="PROSITE" id="PS50929">
    <property type="entry name" value="ABC_TM1F"/>
    <property type="match status" value="1"/>
</dbReference>
<keyword evidence="8" id="KW-1185">Reference proteome</keyword>
<evidence type="ECO:0000256" key="5">
    <source>
        <dbReference type="SAM" id="Phobius"/>
    </source>
</evidence>
<reference evidence="8" key="1">
    <citation type="journal article" date="2019" name="Int. J. Syst. Evol. Microbiol.">
        <title>The Global Catalogue of Microorganisms (GCM) 10K type strain sequencing project: providing services to taxonomists for standard genome sequencing and annotation.</title>
        <authorList>
            <consortium name="The Broad Institute Genomics Platform"/>
            <consortium name="The Broad Institute Genome Sequencing Center for Infectious Disease"/>
            <person name="Wu L."/>
            <person name="Ma J."/>
        </authorList>
    </citation>
    <scope>NUCLEOTIDE SEQUENCE [LARGE SCALE GENOMIC DNA]</scope>
    <source>
        <strain evidence="8">CCM 8937</strain>
    </source>
</reference>
<gene>
    <name evidence="7" type="ORF">ACFQ4R_03625</name>
</gene>
<evidence type="ECO:0000256" key="2">
    <source>
        <dbReference type="ARBA" id="ARBA00022692"/>
    </source>
</evidence>
<evidence type="ECO:0000259" key="6">
    <source>
        <dbReference type="PROSITE" id="PS50929"/>
    </source>
</evidence>
<dbReference type="InterPro" id="IPR036640">
    <property type="entry name" value="ABC1_TM_sf"/>
</dbReference>
<dbReference type="Gene3D" id="1.20.1560.10">
    <property type="entry name" value="ABC transporter type 1, transmembrane domain"/>
    <property type="match status" value="1"/>
</dbReference>
<keyword evidence="2 5" id="KW-0812">Transmembrane</keyword>
<dbReference type="RefSeq" id="WP_263853332.1">
    <property type="nucleotide sequence ID" value="NZ_JBHTOH010000024.1"/>
</dbReference>
<keyword evidence="3 5" id="KW-1133">Transmembrane helix</keyword>
<dbReference type="Proteomes" id="UP001597191">
    <property type="component" value="Unassembled WGS sequence"/>
</dbReference>
<evidence type="ECO:0000256" key="4">
    <source>
        <dbReference type="ARBA" id="ARBA00023136"/>
    </source>
</evidence>